<keyword evidence="4" id="KW-0378">Hydrolase</keyword>
<accession>A0A0K9FC78</accession>
<comment type="similarity">
    <text evidence="1">Belongs to the peptidase C40 family.</text>
</comment>
<dbReference type="GO" id="GO:0006508">
    <property type="term" value="P:proteolysis"/>
    <property type="evidence" value="ECO:0007669"/>
    <property type="project" value="UniProtKB-KW"/>
</dbReference>
<feature type="domain" description="NlpC/P60" evidence="8">
    <location>
        <begin position="26"/>
        <end position="149"/>
    </location>
</feature>
<evidence type="ECO:0000256" key="6">
    <source>
        <dbReference type="SAM" id="SignalP"/>
    </source>
</evidence>
<sequence>MKKKLLLPIFASFMFFTGMGVHEAKAATIADITNTAKAYIGVPYQYGGTDIKTGIDCSAYTQIVFSKLGISLQRTSTSQYQQGTSIAKDQLKTGDLVFFNTSGSGVSHVGIYIGDSNFISATTSSGVKIDKINDPYYWGSRYVGAKRVANFTENDLGEVKGEEIDFSVYASRGEVALKLANQLHLDTSNTNSSFPDVTPTSKYAGAAEALKKIGVFTGDENGKFNPGSPMTRGQLSKVLVEAFHLKQQGAAVQFDDVSSTHWAYNYVSILASNKVTVGKGDNTFGVNDNVTLVQLDAFIQRLAK</sequence>
<keyword evidence="3 6" id="KW-0732">Signal</keyword>
<feature type="domain" description="SLH" evidence="7">
    <location>
        <begin position="190"/>
        <end position="249"/>
    </location>
</feature>
<dbReference type="Pfam" id="PF00395">
    <property type="entry name" value="SLH"/>
    <property type="match status" value="2"/>
</dbReference>
<evidence type="ECO:0000256" key="4">
    <source>
        <dbReference type="ARBA" id="ARBA00022801"/>
    </source>
</evidence>
<comment type="caution">
    <text evidence="9">The sequence shown here is derived from an EMBL/GenBank/DDBJ whole genome shotgun (WGS) entry which is preliminary data.</text>
</comment>
<evidence type="ECO:0000313" key="10">
    <source>
        <dbReference type="Proteomes" id="UP000037326"/>
    </source>
</evidence>
<reference evidence="10" key="1">
    <citation type="submission" date="2015-07" db="EMBL/GenBank/DDBJ databases">
        <authorList>
            <consortium name="Consortium for Microbial Forensics and Genomics (microFORGE)"/>
            <person name="Knight B.M."/>
            <person name="Roberts D.P."/>
            <person name="Lin D."/>
            <person name="Hari K."/>
            <person name="Fletcher J."/>
            <person name="Melcher U."/>
            <person name="Blagden T."/>
            <person name="Winegar R.A."/>
        </authorList>
    </citation>
    <scope>NUCLEOTIDE SEQUENCE [LARGE SCALE GENOMIC DNA]</scope>
    <source>
        <strain evidence="10">DSM 23493</strain>
    </source>
</reference>
<dbReference type="InterPro" id="IPR001119">
    <property type="entry name" value="SLH_dom"/>
</dbReference>
<dbReference type="OrthoDB" id="9813368at2"/>
<keyword evidence="5" id="KW-0788">Thiol protease</keyword>
<feature type="domain" description="SLH" evidence="7">
    <location>
        <begin position="250"/>
        <end position="304"/>
    </location>
</feature>
<evidence type="ECO:0000259" key="8">
    <source>
        <dbReference type="PROSITE" id="PS51935"/>
    </source>
</evidence>
<name>A0A0K9FC78_9BACI</name>
<dbReference type="InterPro" id="IPR000064">
    <property type="entry name" value="NLP_P60_dom"/>
</dbReference>
<feature type="chain" id="PRO_5030009992" evidence="6">
    <location>
        <begin position="27"/>
        <end position="304"/>
    </location>
</feature>
<dbReference type="GO" id="GO:0008234">
    <property type="term" value="F:cysteine-type peptidase activity"/>
    <property type="evidence" value="ECO:0007669"/>
    <property type="project" value="UniProtKB-KW"/>
</dbReference>
<dbReference type="GeneID" id="96598295"/>
<dbReference type="Proteomes" id="UP000037326">
    <property type="component" value="Unassembled WGS sequence"/>
</dbReference>
<evidence type="ECO:0000259" key="7">
    <source>
        <dbReference type="PROSITE" id="PS51272"/>
    </source>
</evidence>
<dbReference type="Gene3D" id="3.90.1720.10">
    <property type="entry name" value="endopeptidase domain like (from Nostoc punctiforme)"/>
    <property type="match status" value="1"/>
</dbReference>
<dbReference type="PROSITE" id="PS51935">
    <property type="entry name" value="NLPC_P60"/>
    <property type="match status" value="1"/>
</dbReference>
<protein>
    <submittedName>
        <fullName evidence="9">Peptidase</fullName>
    </submittedName>
</protein>
<dbReference type="PATRIC" id="fig|582475.4.peg.1234"/>
<proteinExistence type="inferred from homology"/>
<dbReference type="PANTHER" id="PTHR47053:SF1">
    <property type="entry name" value="MUREIN DD-ENDOPEPTIDASE MEPH-RELATED"/>
    <property type="match status" value="1"/>
</dbReference>
<gene>
    <name evidence="9" type="ORF">ACZ11_08485</name>
</gene>
<keyword evidence="2" id="KW-0645">Protease</keyword>
<dbReference type="AlphaFoldDB" id="A0A0K9FC78"/>
<dbReference type="SUPFAM" id="SSF54001">
    <property type="entry name" value="Cysteine proteinases"/>
    <property type="match status" value="1"/>
</dbReference>
<dbReference type="PANTHER" id="PTHR47053">
    <property type="entry name" value="MUREIN DD-ENDOPEPTIDASE MEPH-RELATED"/>
    <property type="match status" value="1"/>
</dbReference>
<dbReference type="RefSeq" id="WP_049665286.1">
    <property type="nucleotide sequence ID" value="NZ_LFXJ01000005.1"/>
</dbReference>
<dbReference type="PROSITE" id="PS51272">
    <property type="entry name" value="SLH"/>
    <property type="match status" value="2"/>
</dbReference>
<dbReference type="EMBL" id="LFXJ01000005">
    <property type="protein sequence ID" value="KMY32179.1"/>
    <property type="molecule type" value="Genomic_DNA"/>
</dbReference>
<dbReference type="InterPro" id="IPR051202">
    <property type="entry name" value="Peptidase_C40"/>
</dbReference>
<dbReference type="InterPro" id="IPR038765">
    <property type="entry name" value="Papain-like_cys_pep_sf"/>
</dbReference>
<organism evidence="9 10">
    <name type="scientific">Lysinibacillus xylanilyticus</name>
    <dbReference type="NCBI Taxonomy" id="582475"/>
    <lineage>
        <taxon>Bacteria</taxon>
        <taxon>Bacillati</taxon>
        <taxon>Bacillota</taxon>
        <taxon>Bacilli</taxon>
        <taxon>Bacillales</taxon>
        <taxon>Bacillaceae</taxon>
        <taxon>Lysinibacillus</taxon>
    </lineage>
</organism>
<evidence type="ECO:0000256" key="3">
    <source>
        <dbReference type="ARBA" id="ARBA00022729"/>
    </source>
</evidence>
<dbReference type="Pfam" id="PF00877">
    <property type="entry name" value="NLPC_P60"/>
    <property type="match status" value="1"/>
</dbReference>
<evidence type="ECO:0000256" key="1">
    <source>
        <dbReference type="ARBA" id="ARBA00007074"/>
    </source>
</evidence>
<feature type="signal peptide" evidence="6">
    <location>
        <begin position="1"/>
        <end position="26"/>
    </location>
</feature>
<evidence type="ECO:0000256" key="5">
    <source>
        <dbReference type="ARBA" id="ARBA00022807"/>
    </source>
</evidence>
<evidence type="ECO:0000313" key="9">
    <source>
        <dbReference type="EMBL" id="KMY32179.1"/>
    </source>
</evidence>
<evidence type="ECO:0000256" key="2">
    <source>
        <dbReference type="ARBA" id="ARBA00022670"/>
    </source>
</evidence>